<proteinExistence type="predicted"/>
<gene>
    <name evidence="1" type="ORF">FA95DRAFT_1482489</name>
</gene>
<name>A0ACB8SAT8_9AGAM</name>
<evidence type="ECO:0000313" key="2">
    <source>
        <dbReference type="Proteomes" id="UP000814033"/>
    </source>
</evidence>
<dbReference type="EMBL" id="MU275842">
    <property type="protein sequence ID" value="KAI0053025.1"/>
    <property type="molecule type" value="Genomic_DNA"/>
</dbReference>
<sequence length="368" mass="40169">MNRLKRLAAVLLNPHDVDIDDASSALEAAGVPVSFADCRNCPNPCDQASHEDYPNKIVSMIDTKSDMLGSVKPYRRQVVISTGKSDWERSVTSVKDTLAAFITTVEGSAPTPGTSLPGTPQSGFKDDFEAPRPGVVGIFRDSETSKLSILNGSHDTLCTDHACETVLVFPDYKIVTEVPRSVGGAQALWDNSVNPTVPRMGSLSEGTSVKSWIIPYSCVILICSHRRRDVRCAVVAPKLEHAFSDCLCREGWDVHTQLDAPTGPPLEEFNDSEESKSAEMDRRLQELDSEDLSKRALILKTSHIGGHRYAGNVIIYMPQGAGVWYGRVSTHEVEPIVKTTILGGMILPPLLRGGVNLARPDCKKLTDW</sequence>
<keyword evidence="2" id="KW-1185">Reference proteome</keyword>
<protein>
    <submittedName>
        <fullName evidence="1">Uncharacterized protein</fullName>
    </submittedName>
</protein>
<evidence type="ECO:0000313" key="1">
    <source>
        <dbReference type="EMBL" id="KAI0053025.1"/>
    </source>
</evidence>
<accession>A0ACB8SAT8</accession>
<organism evidence="1 2">
    <name type="scientific">Auriscalpium vulgare</name>
    <dbReference type="NCBI Taxonomy" id="40419"/>
    <lineage>
        <taxon>Eukaryota</taxon>
        <taxon>Fungi</taxon>
        <taxon>Dikarya</taxon>
        <taxon>Basidiomycota</taxon>
        <taxon>Agaricomycotina</taxon>
        <taxon>Agaricomycetes</taxon>
        <taxon>Russulales</taxon>
        <taxon>Auriscalpiaceae</taxon>
        <taxon>Auriscalpium</taxon>
    </lineage>
</organism>
<dbReference type="Proteomes" id="UP000814033">
    <property type="component" value="Unassembled WGS sequence"/>
</dbReference>
<reference evidence="1" key="2">
    <citation type="journal article" date="2022" name="New Phytol.">
        <title>Evolutionary transition to the ectomycorrhizal habit in the genomes of a hyperdiverse lineage of mushroom-forming fungi.</title>
        <authorList>
            <person name="Looney B."/>
            <person name="Miyauchi S."/>
            <person name="Morin E."/>
            <person name="Drula E."/>
            <person name="Courty P.E."/>
            <person name="Kohler A."/>
            <person name="Kuo A."/>
            <person name="LaButti K."/>
            <person name="Pangilinan J."/>
            <person name="Lipzen A."/>
            <person name="Riley R."/>
            <person name="Andreopoulos W."/>
            <person name="He G."/>
            <person name="Johnson J."/>
            <person name="Nolan M."/>
            <person name="Tritt A."/>
            <person name="Barry K.W."/>
            <person name="Grigoriev I.V."/>
            <person name="Nagy L.G."/>
            <person name="Hibbett D."/>
            <person name="Henrissat B."/>
            <person name="Matheny P.B."/>
            <person name="Labbe J."/>
            <person name="Martin F.M."/>
        </authorList>
    </citation>
    <scope>NUCLEOTIDE SEQUENCE</scope>
    <source>
        <strain evidence="1">FP105234-sp</strain>
    </source>
</reference>
<comment type="caution">
    <text evidence="1">The sequence shown here is derived from an EMBL/GenBank/DDBJ whole genome shotgun (WGS) entry which is preliminary data.</text>
</comment>
<reference evidence="1" key="1">
    <citation type="submission" date="2021-02" db="EMBL/GenBank/DDBJ databases">
        <authorList>
            <consortium name="DOE Joint Genome Institute"/>
            <person name="Ahrendt S."/>
            <person name="Looney B.P."/>
            <person name="Miyauchi S."/>
            <person name="Morin E."/>
            <person name="Drula E."/>
            <person name="Courty P.E."/>
            <person name="Chicoki N."/>
            <person name="Fauchery L."/>
            <person name="Kohler A."/>
            <person name="Kuo A."/>
            <person name="Labutti K."/>
            <person name="Pangilinan J."/>
            <person name="Lipzen A."/>
            <person name="Riley R."/>
            <person name="Andreopoulos W."/>
            <person name="He G."/>
            <person name="Johnson J."/>
            <person name="Barry K.W."/>
            <person name="Grigoriev I.V."/>
            <person name="Nagy L."/>
            <person name="Hibbett D."/>
            <person name="Henrissat B."/>
            <person name="Matheny P.B."/>
            <person name="Labbe J."/>
            <person name="Martin F."/>
        </authorList>
    </citation>
    <scope>NUCLEOTIDE SEQUENCE</scope>
    <source>
        <strain evidence="1">FP105234-sp</strain>
    </source>
</reference>